<evidence type="ECO:0000313" key="3">
    <source>
        <dbReference type="Proteomes" id="UP001234989"/>
    </source>
</evidence>
<feature type="non-terminal residue" evidence="2">
    <location>
        <position position="75"/>
    </location>
</feature>
<dbReference type="Proteomes" id="UP001234989">
    <property type="component" value="Chromosome 3"/>
</dbReference>
<sequence length="75" mass="8721">MAEMVDNALLVLPALLAPRAPTSPLLLNPSKFLLYQVFDFLPHWYLLVYYTVSEFCGVFRFLHFDVIWLSGYSYS</sequence>
<evidence type="ECO:0000313" key="2">
    <source>
        <dbReference type="EMBL" id="WMV20662.1"/>
    </source>
</evidence>
<gene>
    <name evidence="2" type="ORF">MTR67_014047</name>
</gene>
<protein>
    <submittedName>
        <fullName evidence="2">Uncharacterized protein</fullName>
    </submittedName>
</protein>
<organism evidence="2 3">
    <name type="scientific">Solanum verrucosum</name>
    <dbReference type="NCBI Taxonomy" id="315347"/>
    <lineage>
        <taxon>Eukaryota</taxon>
        <taxon>Viridiplantae</taxon>
        <taxon>Streptophyta</taxon>
        <taxon>Embryophyta</taxon>
        <taxon>Tracheophyta</taxon>
        <taxon>Spermatophyta</taxon>
        <taxon>Magnoliopsida</taxon>
        <taxon>eudicotyledons</taxon>
        <taxon>Gunneridae</taxon>
        <taxon>Pentapetalae</taxon>
        <taxon>asterids</taxon>
        <taxon>lamiids</taxon>
        <taxon>Solanales</taxon>
        <taxon>Solanaceae</taxon>
        <taxon>Solanoideae</taxon>
        <taxon>Solaneae</taxon>
        <taxon>Solanum</taxon>
    </lineage>
</organism>
<name>A0AAF0THG3_SOLVR</name>
<reference evidence="2" key="1">
    <citation type="submission" date="2023-08" db="EMBL/GenBank/DDBJ databases">
        <title>A de novo genome assembly of Solanum verrucosum Schlechtendal, a Mexican diploid species geographically isolated from the other diploid A-genome species in potato relatives.</title>
        <authorList>
            <person name="Hosaka K."/>
        </authorList>
    </citation>
    <scope>NUCLEOTIDE SEQUENCE</scope>
    <source>
        <tissue evidence="2">Young leaves</tissue>
    </source>
</reference>
<keyword evidence="1" id="KW-1133">Transmembrane helix</keyword>
<feature type="transmembrane region" description="Helical" evidence="1">
    <location>
        <begin position="46"/>
        <end position="69"/>
    </location>
</feature>
<proteinExistence type="predicted"/>
<dbReference type="EMBL" id="CP133614">
    <property type="protein sequence ID" value="WMV20662.1"/>
    <property type="molecule type" value="Genomic_DNA"/>
</dbReference>
<keyword evidence="3" id="KW-1185">Reference proteome</keyword>
<evidence type="ECO:0000256" key="1">
    <source>
        <dbReference type="SAM" id="Phobius"/>
    </source>
</evidence>
<keyword evidence="1" id="KW-0472">Membrane</keyword>
<dbReference type="AlphaFoldDB" id="A0AAF0THG3"/>
<accession>A0AAF0THG3</accession>
<keyword evidence="1" id="KW-0812">Transmembrane</keyword>